<organism evidence="2 3">
    <name type="scientific">Neisseria sicca</name>
    <dbReference type="NCBI Taxonomy" id="490"/>
    <lineage>
        <taxon>Bacteria</taxon>
        <taxon>Pseudomonadati</taxon>
        <taxon>Pseudomonadota</taxon>
        <taxon>Betaproteobacteria</taxon>
        <taxon>Neisseriales</taxon>
        <taxon>Neisseriaceae</taxon>
        <taxon>Neisseria</taxon>
    </lineage>
</organism>
<dbReference type="KEGG" id="nsi:A6J88_10720"/>
<dbReference type="GO" id="GO:0006508">
    <property type="term" value="P:proteolysis"/>
    <property type="evidence" value="ECO:0007669"/>
    <property type="project" value="UniProtKB-KW"/>
</dbReference>
<dbReference type="AlphaFoldDB" id="A0A1V0HG62"/>
<dbReference type="Proteomes" id="UP000234767">
    <property type="component" value="Unassembled WGS sequence"/>
</dbReference>
<dbReference type="EMBL" id="PKJO01000003">
    <property type="protein sequence ID" value="PLA40596.1"/>
    <property type="molecule type" value="Genomic_DNA"/>
</dbReference>
<protein>
    <submittedName>
        <fullName evidence="2">Zinc protease</fullName>
    </submittedName>
</protein>
<feature type="region of interest" description="Disordered" evidence="1">
    <location>
        <begin position="1"/>
        <end position="28"/>
    </location>
</feature>
<accession>A0A1V0HG62</accession>
<gene>
    <name evidence="2" type="ORF">CYK00_03155</name>
</gene>
<proteinExistence type="predicted"/>
<evidence type="ECO:0000313" key="2">
    <source>
        <dbReference type="EMBL" id="PLA40596.1"/>
    </source>
</evidence>
<name>A0A1V0HG62_NEISI</name>
<evidence type="ECO:0000313" key="3">
    <source>
        <dbReference type="Proteomes" id="UP000234767"/>
    </source>
</evidence>
<dbReference type="RefSeq" id="WP_080614220.1">
    <property type="nucleotide sequence ID" value="NZ_PKJO01000003.1"/>
</dbReference>
<keyword evidence="2" id="KW-0645">Protease</keyword>
<keyword evidence="2" id="KW-0378">Hydrolase</keyword>
<evidence type="ECO:0000256" key="1">
    <source>
        <dbReference type="SAM" id="MobiDB-lite"/>
    </source>
</evidence>
<sequence>MANVGRQNAKTELLNTTNTGSPVVVPLPPESRELTAGEISLAKLMFKDSIPYKKVRIVRGELLGMPDHSENAMTPFGEIHLPSKKYDEIKDFYNGSIEQKRWFIHEMAHVWQYFAMDICVACRGVDIAMKGGYSQKHPSGRLMAYAYDLLGVDAKKEFKDFNIEQQADIICHYYLAVYHRNYSVNQTQFPTLLAQQTRREYILRGFLKNPTDKNLKSIEWNWGINDQNKSILGRAVNHRFYRRGTKFYSF</sequence>
<dbReference type="GO" id="GO:0008233">
    <property type="term" value="F:peptidase activity"/>
    <property type="evidence" value="ECO:0007669"/>
    <property type="project" value="UniProtKB-KW"/>
</dbReference>
<comment type="caution">
    <text evidence="2">The sequence shown here is derived from an EMBL/GenBank/DDBJ whole genome shotgun (WGS) entry which is preliminary data.</text>
</comment>
<feature type="compositionally biased region" description="Polar residues" evidence="1">
    <location>
        <begin position="1"/>
        <end position="21"/>
    </location>
</feature>
<reference evidence="2 3" key="1">
    <citation type="submission" date="2017-12" db="EMBL/GenBank/DDBJ databases">
        <title>Phylogenetic diversity of female urinary microbiome.</title>
        <authorList>
            <person name="Thomas-White K."/>
            <person name="Wolfe A.J."/>
        </authorList>
    </citation>
    <scope>NUCLEOTIDE SEQUENCE [LARGE SCALE GENOMIC DNA]</scope>
    <source>
        <strain evidence="2 3">UMB0321</strain>
    </source>
</reference>